<dbReference type="PROSITE" id="PS00719">
    <property type="entry name" value="GLYCOSYL_HYDROL_F2_1"/>
    <property type="match status" value="1"/>
</dbReference>
<accession>A0A6N7TWH9</accession>
<dbReference type="InterPro" id="IPR013783">
    <property type="entry name" value="Ig-like_fold"/>
</dbReference>
<evidence type="ECO:0000259" key="10">
    <source>
        <dbReference type="SMART" id="SM01038"/>
    </source>
</evidence>
<dbReference type="SUPFAM" id="SSF74650">
    <property type="entry name" value="Galactose mutarotase-like"/>
    <property type="match status" value="1"/>
</dbReference>
<evidence type="ECO:0000256" key="6">
    <source>
        <dbReference type="ARBA" id="ARBA00023295"/>
    </source>
</evidence>
<evidence type="ECO:0000256" key="1">
    <source>
        <dbReference type="ARBA" id="ARBA00001412"/>
    </source>
</evidence>
<comment type="caution">
    <text evidence="11">The sequence shown here is derived from an EMBL/GenBank/DDBJ whole genome shotgun (WGS) entry which is preliminary data.</text>
</comment>
<dbReference type="SUPFAM" id="SSF49303">
    <property type="entry name" value="beta-Galactosidase/glucuronidase domain"/>
    <property type="match status" value="2"/>
</dbReference>
<dbReference type="SUPFAM" id="SSF49785">
    <property type="entry name" value="Galactose-binding domain-like"/>
    <property type="match status" value="1"/>
</dbReference>
<dbReference type="InterPro" id="IPR017853">
    <property type="entry name" value="GH"/>
</dbReference>
<dbReference type="GO" id="GO:0030246">
    <property type="term" value="F:carbohydrate binding"/>
    <property type="evidence" value="ECO:0007669"/>
    <property type="project" value="InterPro"/>
</dbReference>
<dbReference type="InterPro" id="IPR006101">
    <property type="entry name" value="Glyco_hydro_2"/>
</dbReference>
<organism evidence="11 12">
    <name type="scientific">Bifidobacterium asteroides</name>
    <dbReference type="NCBI Taxonomy" id="1684"/>
    <lineage>
        <taxon>Bacteria</taxon>
        <taxon>Bacillati</taxon>
        <taxon>Actinomycetota</taxon>
        <taxon>Actinomycetes</taxon>
        <taxon>Bifidobacteriales</taxon>
        <taxon>Bifidobacteriaceae</taxon>
        <taxon>Bifidobacterium</taxon>
    </lineage>
</organism>
<name>A0A6N7TWH9_9BIFI</name>
<dbReference type="AlphaFoldDB" id="A0A6N7TWH9"/>
<dbReference type="InterPro" id="IPR023232">
    <property type="entry name" value="Glyco_hydro_2_AS"/>
</dbReference>
<dbReference type="OrthoDB" id="9762066at2"/>
<dbReference type="InterPro" id="IPR006104">
    <property type="entry name" value="Glyco_hydro_2_N"/>
</dbReference>
<dbReference type="Gene3D" id="2.60.120.260">
    <property type="entry name" value="Galactose-binding domain-like"/>
    <property type="match status" value="1"/>
</dbReference>
<dbReference type="InterPro" id="IPR050347">
    <property type="entry name" value="Bact_Beta-galactosidase"/>
</dbReference>
<evidence type="ECO:0000256" key="2">
    <source>
        <dbReference type="ARBA" id="ARBA00007401"/>
    </source>
</evidence>
<dbReference type="Pfam" id="PF02836">
    <property type="entry name" value="Glyco_hydro_2_C"/>
    <property type="match status" value="1"/>
</dbReference>
<evidence type="ECO:0000256" key="7">
    <source>
        <dbReference type="ARBA" id="ARBA00032230"/>
    </source>
</evidence>
<feature type="region of interest" description="Disordered" evidence="9">
    <location>
        <begin position="18"/>
        <end position="39"/>
    </location>
</feature>
<comment type="similarity">
    <text evidence="2 8">Belongs to the glycosyl hydrolase 2 family.</text>
</comment>
<dbReference type="EC" id="3.2.1.23" evidence="3 8"/>
<dbReference type="InterPro" id="IPR014718">
    <property type="entry name" value="GH-type_carb-bd"/>
</dbReference>
<protein>
    <recommendedName>
        <fullName evidence="4 8">Beta-galactosidase</fullName>
        <ecNumber evidence="3 8">3.2.1.23</ecNumber>
    </recommendedName>
    <alternativeName>
        <fullName evidence="7 8">Lactase</fullName>
    </alternativeName>
</protein>
<dbReference type="Gene3D" id="2.60.40.10">
    <property type="entry name" value="Immunoglobulins"/>
    <property type="match status" value="2"/>
</dbReference>
<sequence>MFIPRYYEDPSRLHVGTEPNRSYFIPASGPMDSRGDRRRESDRFLDLDGDWDFRYYRSLYDLDAEVTSAQEAGEPVFYQEDFNPEDDAGHGVFKPITVPGVWQTQGYDNPQYTNTRYPFPFEPPYVPQDNPCGIYLRTFEYQPVARAPRALLNFDGVDSCFYLWMNGELVGYSQVSHCTSEFDITKKLKPGRNRLAVLVLKWCDGSYLEDQDKFRMSGIFRDVYILRRPESRIRDYFVHTNLKQDNSRACVTVDLDIAATGQSAKPSVMGRIVDSAGSKIAESRASGGENQSCLRMEIDHPRLWNAEDPQLYRLELYYKGDAVGTSMEDPDEVITDYIGLRSVSVEGQVVKVNGSPIKIHGVNRHDGDPRTGFAIDQDQIMRDLVLMKEHNVNAIRTSHYPNAPQYYSLFDQMGFYLVAEADLETHGIEYLYHGPGWKEPDYWNGKIADDPNFTQSILDRAQRSLERDKNHPSIIIWSMGNESGYGCGIEAALAWTKQRDPSRLTHYESAIHGSPRTDLDYSNLDITSRMYPSIRQIKEYFTSEGPHGVSSHGDDGDGGRRPYFLCEFCHAMGLGPGDLEDYFRVFQEQPGILGGCVWEWADHAIDQGRSRDGRQVYTYGGDHDEYPNDGNFCMDGLVYPDRHPHTGLEEFKNVFRPARVVDFNPADETIRLHNYLDFIYLDEYLTLYWTVLRDGEPVLTGGLSENAEDDLHIAPHQEGKVKLPPIKWPDRGRVTLLVSYALKKEDRNLRRGHLLGFDELNAAALGLDERRNSVAGFILEEHRNNRQDVVRPMTKENAGTIEVEGDDWRYVFNKRTGMLDTAIVANRQLLTAPTQVNVWRAPTDNDAIIKQEWIRAQYDRTVTRAYESVLNIDEDRDITTIRTDLSLVSPSIQPLGSIQATWSFDCLGGLDLGLSFHKDSEFPVLPRFGIRLFLPRTMDKVTYCGYGPYESYRDMHQASHYGVFSNTVEGMVEHYLRPQENGSHFGCDYLMVEDGWSALEVVGDTPISFSCSPYTQEELTEKGHDYELQECGSTVLCLDYATAGVGSNSCGPDLAPAYQMNESEITFGLHLRVQSH</sequence>
<dbReference type="Pfam" id="PF16353">
    <property type="entry name" value="LacZ_4"/>
    <property type="match status" value="1"/>
</dbReference>
<evidence type="ECO:0000256" key="4">
    <source>
        <dbReference type="ARBA" id="ARBA00013303"/>
    </source>
</evidence>
<dbReference type="Pfam" id="PF02929">
    <property type="entry name" value="Bgal_small_N"/>
    <property type="match status" value="1"/>
</dbReference>
<dbReference type="EMBL" id="WKKW01000003">
    <property type="protein sequence ID" value="MSD91197.1"/>
    <property type="molecule type" value="Genomic_DNA"/>
</dbReference>
<keyword evidence="6 8" id="KW-0326">Glycosidase</keyword>
<evidence type="ECO:0000256" key="3">
    <source>
        <dbReference type="ARBA" id="ARBA00012756"/>
    </source>
</evidence>
<dbReference type="PRINTS" id="PR00132">
    <property type="entry name" value="GLHYDRLASE2"/>
</dbReference>
<dbReference type="InterPro" id="IPR032312">
    <property type="entry name" value="LacZ_4"/>
</dbReference>
<dbReference type="InterPro" id="IPR006102">
    <property type="entry name" value="Ig-like_GH2"/>
</dbReference>
<evidence type="ECO:0000256" key="8">
    <source>
        <dbReference type="RuleBase" id="RU361154"/>
    </source>
</evidence>
<proteinExistence type="inferred from homology"/>
<evidence type="ECO:0000313" key="12">
    <source>
        <dbReference type="Proteomes" id="UP000436357"/>
    </source>
</evidence>
<dbReference type="InterPro" id="IPR006103">
    <property type="entry name" value="Glyco_hydro_2_cat"/>
</dbReference>
<dbReference type="InterPro" id="IPR008979">
    <property type="entry name" value="Galactose-bd-like_sf"/>
</dbReference>
<dbReference type="InterPro" id="IPR011013">
    <property type="entry name" value="Gal_mutarotase_sf_dom"/>
</dbReference>
<keyword evidence="5 8" id="KW-0378">Hydrolase</keyword>
<evidence type="ECO:0000256" key="5">
    <source>
        <dbReference type="ARBA" id="ARBA00022801"/>
    </source>
</evidence>
<dbReference type="SUPFAM" id="SSF51445">
    <property type="entry name" value="(Trans)glycosidases"/>
    <property type="match status" value="1"/>
</dbReference>
<dbReference type="SMART" id="SM01038">
    <property type="entry name" value="Bgal_small_N"/>
    <property type="match status" value="1"/>
</dbReference>
<gene>
    <name evidence="11" type="ORF">GKC41_05945</name>
</gene>
<reference evidence="11 12" key="1">
    <citation type="submission" date="2019-11" db="EMBL/GenBank/DDBJ databases">
        <title>Draft Genome Sequence of Plant Growth-Promoting Rhizosphere-Associated Bacteria.</title>
        <authorList>
            <person name="Vasilyev I.Y."/>
            <person name="Radchenko V."/>
            <person name="Ilnitskaya E.V."/>
        </authorList>
    </citation>
    <scope>NUCLEOTIDE SEQUENCE [LARGE SCALE GENOMIC DNA]</scope>
    <source>
        <strain evidence="11 12">VRA_9sq_n</strain>
    </source>
</reference>
<dbReference type="Proteomes" id="UP000436357">
    <property type="component" value="Unassembled WGS sequence"/>
</dbReference>
<feature type="domain" description="Beta galactosidase small chain/" evidence="10">
    <location>
        <begin position="802"/>
        <end position="1072"/>
    </location>
</feature>
<dbReference type="PANTHER" id="PTHR46323">
    <property type="entry name" value="BETA-GALACTOSIDASE"/>
    <property type="match status" value="1"/>
</dbReference>
<dbReference type="GO" id="GO:0005990">
    <property type="term" value="P:lactose catabolic process"/>
    <property type="evidence" value="ECO:0007669"/>
    <property type="project" value="TreeGrafter"/>
</dbReference>
<evidence type="ECO:0000256" key="9">
    <source>
        <dbReference type="SAM" id="MobiDB-lite"/>
    </source>
</evidence>
<dbReference type="Gene3D" id="3.20.20.80">
    <property type="entry name" value="Glycosidases"/>
    <property type="match status" value="1"/>
</dbReference>
<comment type="catalytic activity">
    <reaction evidence="1 8">
        <text>Hydrolysis of terminal non-reducing beta-D-galactose residues in beta-D-galactosides.</text>
        <dbReference type="EC" id="3.2.1.23"/>
    </reaction>
</comment>
<dbReference type="PANTHER" id="PTHR46323:SF2">
    <property type="entry name" value="BETA-GALACTOSIDASE"/>
    <property type="match status" value="1"/>
</dbReference>
<dbReference type="GO" id="GO:0004565">
    <property type="term" value="F:beta-galactosidase activity"/>
    <property type="evidence" value="ECO:0007669"/>
    <property type="project" value="UniProtKB-EC"/>
</dbReference>
<evidence type="ECO:0000313" key="11">
    <source>
        <dbReference type="EMBL" id="MSD91197.1"/>
    </source>
</evidence>
<dbReference type="PROSITE" id="PS00608">
    <property type="entry name" value="GLYCOSYL_HYDROL_F2_2"/>
    <property type="match status" value="1"/>
</dbReference>
<dbReference type="Pfam" id="PF00703">
    <property type="entry name" value="Glyco_hydro_2"/>
    <property type="match status" value="1"/>
</dbReference>
<dbReference type="GO" id="GO:0009341">
    <property type="term" value="C:beta-galactosidase complex"/>
    <property type="evidence" value="ECO:0007669"/>
    <property type="project" value="InterPro"/>
</dbReference>
<dbReference type="InterPro" id="IPR023230">
    <property type="entry name" value="Glyco_hydro_2_CS"/>
</dbReference>
<dbReference type="InterPro" id="IPR036156">
    <property type="entry name" value="Beta-gal/glucu_dom_sf"/>
</dbReference>
<dbReference type="InterPro" id="IPR004199">
    <property type="entry name" value="B-gal_small/dom_5"/>
</dbReference>
<dbReference type="Pfam" id="PF02837">
    <property type="entry name" value="Glyco_hydro_2_N"/>
    <property type="match status" value="1"/>
</dbReference>
<dbReference type="Gene3D" id="2.70.98.10">
    <property type="match status" value="1"/>
</dbReference>